<dbReference type="InParanoid" id="A0A067M061"/>
<dbReference type="Proteomes" id="UP000027195">
    <property type="component" value="Unassembled WGS sequence"/>
</dbReference>
<keyword evidence="3" id="KW-1185">Reference proteome</keyword>
<sequence>MASSSPERWFVVPASPTPPRWSHAQEDFHKKLFKLPPSLSLDLGGRSNRASFAASVFSSLPFADAPSGPLPRPFSTLEYRREEYLLTPPSTASSSATRVGIGNGAAPDGYKLITSLPTPPASPPPADVKSPPDLVLALNPKAKLTRRARIKRCVSPRASKILPSSIPSVVTTPSPDSPASTSSMRLPERPRLNTLRSSSLPIPFPRRQPSESDPFLDVSRPASPSSIWSDHTATPTIGGRSRQGSTVDNVGDWDEIDALLERTRAEKEQAQLQAVSALLVARSQVAIPGAAGRHGL</sequence>
<protein>
    <submittedName>
        <fullName evidence="2">Uncharacterized protein</fullName>
    </submittedName>
</protein>
<dbReference type="HOGENOM" id="CLU_940062_0_0_1"/>
<proteinExistence type="predicted"/>
<organism evidence="2 3">
    <name type="scientific">Botryobasidium botryosum (strain FD-172 SS1)</name>
    <dbReference type="NCBI Taxonomy" id="930990"/>
    <lineage>
        <taxon>Eukaryota</taxon>
        <taxon>Fungi</taxon>
        <taxon>Dikarya</taxon>
        <taxon>Basidiomycota</taxon>
        <taxon>Agaricomycotina</taxon>
        <taxon>Agaricomycetes</taxon>
        <taxon>Cantharellales</taxon>
        <taxon>Botryobasidiaceae</taxon>
        <taxon>Botryobasidium</taxon>
    </lineage>
</organism>
<dbReference type="EMBL" id="KL198096">
    <property type="protein sequence ID" value="KDQ08055.1"/>
    <property type="molecule type" value="Genomic_DNA"/>
</dbReference>
<feature type="region of interest" description="Disordered" evidence="1">
    <location>
        <begin position="165"/>
        <end position="246"/>
    </location>
</feature>
<gene>
    <name evidence="2" type="ORF">BOTBODRAFT_586377</name>
</gene>
<accession>A0A067M061</accession>
<feature type="compositionally biased region" description="Pro residues" evidence="1">
    <location>
        <begin position="117"/>
        <end position="126"/>
    </location>
</feature>
<feature type="region of interest" description="Disordered" evidence="1">
    <location>
        <begin position="110"/>
        <end position="131"/>
    </location>
</feature>
<feature type="compositionally biased region" description="Polar residues" evidence="1">
    <location>
        <begin position="222"/>
        <end position="235"/>
    </location>
</feature>
<feature type="compositionally biased region" description="Low complexity" evidence="1">
    <location>
        <begin position="165"/>
        <end position="183"/>
    </location>
</feature>
<evidence type="ECO:0000313" key="3">
    <source>
        <dbReference type="Proteomes" id="UP000027195"/>
    </source>
</evidence>
<evidence type="ECO:0000313" key="2">
    <source>
        <dbReference type="EMBL" id="KDQ08055.1"/>
    </source>
</evidence>
<name>A0A067M061_BOTB1</name>
<evidence type="ECO:0000256" key="1">
    <source>
        <dbReference type="SAM" id="MobiDB-lite"/>
    </source>
</evidence>
<reference evidence="3" key="1">
    <citation type="journal article" date="2014" name="Proc. Natl. Acad. Sci. U.S.A.">
        <title>Extensive sampling of basidiomycete genomes demonstrates inadequacy of the white-rot/brown-rot paradigm for wood decay fungi.</title>
        <authorList>
            <person name="Riley R."/>
            <person name="Salamov A.A."/>
            <person name="Brown D.W."/>
            <person name="Nagy L.G."/>
            <person name="Floudas D."/>
            <person name="Held B.W."/>
            <person name="Levasseur A."/>
            <person name="Lombard V."/>
            <person name="Morin E."/>
            <person name="Otillar R."/>
            <person name="Lindquist E.A."/>
            <person name="Sun H."/>
            <person name="LaButti K.M."/>
            <person name="Schmutz J."/>
            <person name="Jabbour D."/>
            <person name="Luo H."/>
            <person name="Baker S.E."/>
            <person name="Pisabarro A.G."/>
            <person name="Walton J.D."/>
            <person name="Blanchette R.A."/>
            <person name="Henrissat B."/>
            <person name="Martin F."/>
            <person name="Cullen D."/>
            <person name="Hibbett D.S."/>
            <person name="Grigoriev I.V."/>
        </authorList>
    </citation>
    <scope>NUCLEOTIDE SEQUENCE [LARGE SCALE GENOMIC DNA]</scope>
    <source>
        <strain evidence="3">FD-172 SS1</strain>
    </source>
</reference>
<dbReference type="AlphaFoldDB" id="A0A067M061"/>